<protein>
    <submittedName>
        <fullName evidence="3">Potassium transporter TrkA</fullName>
    </submittedName>
</protein>
<dbReference type="Proteomes" id="UP000284177">
    <property type="component" value="Unassembled WGS sequence"/>
</dbReference>
<dbReference type="PROSITE" id="PS51202">
    <property type="entry name" value="RCK_C"/>
    <property type="match status" value="1"/>
</dbReference>
<dbReference type="RefSeq" id="WP_120170585.1">
    <property type="nucleotide sequence ID" value="NZ_MCIB01000038.1"/>
</dbReference>
<evidence type="ECO:0000313" key="4">
    <source>
        <dbReference type="Proteomes" id="UP000284177"/>
    </source>
</evidence>
<feature type="transmembrane region" description="Helical" evidence="1">
    <location>
        <begin position="6"/>
        <end position="26"/>
    </location>
</feature>
<evidence type="ECO:0000313" key="3">
    <source>
        <dbReference type="EMBL" id="RKD29125.1"/>
    </source>
</evidence>
<evidence type="ECO:0000256" key="1">
    <source>
        <dbReference type="SAM" id="Phobius"/>
    </source>
</evidence>
<keyword evidence="4" id="KW-1185">Reference proteome</keyword>
<proteinExistence type="predicted"/>
<organism evidence="3 4">
    <name type="scientific">Thermohalobacter berrensis</name>
    <dbReference type="NCBI Taxonomy" id="99594"/>
    <lineage>
        <taxon>Bacteria</taxon>
        <taxon>Bacillati</taxon>
        <taxon>Bacillota</taxon>
        <taxon>Tissierellia</taxon>
        <taxon>Tissierellales</taxon>
        <taxon>Thermohalobacteraceae</taxon>
        <taxon>Thermohalobacter</taxon>
    </lineage>
</organism>
<dbReference type="EMBL" id="MCIB01000038">
    <property type="protein sequence ID" value="RKD29125.1"/>
    <property type="molecule type" value="Genomic_DNA"/>
</dbReference>
<dbReference type="GO" id="GO:0008324">
    <property type="term" value="F:monoatomic cation transmembrane transporter activity"/>
    <property type="evidence" value="ECO:0007669"/>
    <property type="project" value="InterPro"/>
</dbReference>
<gene>
    <name evidence="3" type="ORF">BET03_06145</name>
</gene>
<accession>A0A419SV90</accession>
<feature type="domain" description="RCK C-terminal" evidence="2">
    <location>
        <begin position="139"/>
        <end position="224"/>
    </location>
</feature>
<comment type="caution">
    <text evidence="3">The sequence shown here is derived from an EMBL/GenBank/DDBJ whole genome shotgun (WGS) entry which is preliminary data.</text>
</comment>
<reference evidence="3 4" key="1">
    <citation type="submission" date="2016-08" db="EMBL/GenBank/DDBJ databases">
        <title>Novel Firmicutes and Novel Genomes.</title>
        <authorList>
            <person name="Poppleton D.I."/>
            <person name="Gribaldo S."/>
        </authorList>
    </citation>
    <scope>NUCLEOTIDE SEQUENCE [LARGE SCALE GENOMIC DNA]</scope>
    <source>
        <strain evidence="3 4">CTT3</strain>
    </source>
</reference>
<feature type="transmembrane region" description="Helical" evidence="1">
    <location>
        <begin position="93"/>
        <end position="111"/>
    </location>
</feature>
<dbReference type="Gene3D" id="3.30.70.1450">
    <property type="entry name" value="Regulator of K+ conductance, C-terminal domain"/>
    <property type="match status" value="1"/>
</dbReference>
<dbReference type="InterPro" id="IPR036721">
    <property type="entry name" value="RCK_C_sf"/>
</dbReference>
<dbReference type="OrthoDB" id="369355at2"/>
<keyword evidence="1" id="KW-1133">Transmembrane helix</keyword>
<dbReference type="AlphaFoldDB" id="A0A419SV90"/>
<dbReference type="SUPFAM" id="SSF116726">
    <property type="entry name" value="TrkA C-terminal domain-like"/>
    <property type="match status" value="1"/>
</dbReference>
<dbReference type="InterPro" id="IPR006037">
    <property type="entry name" value="RCK_C"/>
</dbReference>
<feature type="transmembrane region" description="Helical" evidence="1">
    <location>
        <begin position="67"/>
        <end position="87"/>
    </location>
</feature>
<keyword evidence="1" id="KW-0472">Membrane</keyword>
<sequence>MGIIASLIILIILIFIVEVLSIALKLTGLDLDKARFQVISIITNTGFTTNEAELITQHATRRKIAQILMLISYVGYATLIGLIVNILQSNYRLIYITVITMIVLLGILIVIRNKWLIYRLEKIIEKQLLKRMNKIKKRKTVEEVLNLNDEFGIAEIVIEEGCGLKGKSLAESDLTQKNIQVLNIDRGSHIIHFPRNHFVFKEGDKVTVYGQLESIRKLVLKQYADVETN</sequence>
<keyword evidence="1" id="KW-0812">Transmembrane</keyword>
<name>A0A419SV90_9FIRM</name>
<evidence type="ECO:0000259" key="2">
    <source>
        <dbReference type="PROSITE" id="PS51202"/>
    </source>
</evidence>
<dbReference type="Pfam" id="PF02080">
    <property type="entry name" value="TrkA_C"/>
    <property type="match status" value="1"/>
</dbReference>
<dbReference type="GO" id="GO:0006813">
    <property type="term" value="P:potassium ion transport"/>
    <property type="evidence" value="ECO:0007669"/>
    <property type="project" value="InterPro"/>
</dbReference>